<dbReference type="Proteomes" id="UP001156690">
    <property type="component" value="Unassembled WGS sequence"/>
</dbReference>
<dbReference type="SUPFAM" id="SSF53850">
    <property type="entry name" value="Periplasmic binding protein-like II"/>
    <property type="match status" value="1"/>
</dbReference>
<dbReference type="PANTHER" id="PTHR30126:SF2">
    <property type="entry name" value="HTH-TYPE TRANSCRIPTIONAL REGULATOR YJIE"/>
    <property type="match status" value="1"/>
</dbReference>
<dbReference type="EMBL" id="BSNX01000075">
    <property type="protein sequence ID" value="GLQ76068.1"/>
    <property type="molecule type" value="Genomic_DNA"/>
</dbReference>
<dbReference type="InterPro" id="IPR036388">
    <property type="entry name" value="WH-like_DNA-bd_sf"/>
</dbReference>
<evidence type="ECO:0000256" key="2">
    <source>
        <dbReference type="ARBA" id="ARBA00023015"/>
    </source>
</evidence>
<dbReference type="AlphaFoldDB" id="A0AAV5P0E6"/>
<dbReference type="CDD" id="cd05466">
    <property type="entry name" value="PBP2_LTTR_substrate"/>
    <property type="match status" value="1"/>
</dbReference>
<dbReference type="PRINTS" id="PR00039">
    <property type="entry name" value="HTHLYSR"/>
</dbReference>
<sequence length="296" mass="33530">MELKWLEDFIALNEQGSFSKAAQSRFVTQPAFSRRIRALENWLGVDLVDRERYPTTLTKEGEDFVSIAQNWLTQVYVTQSQLQQQQKSAQQITLSVQHSLAVTYLPKFLAPLNEINPHTTVKVNTGDLHDCFDELMSGRADFMLSYYSHHGFPNTQNPNLVYLELGEDSLVPVSLVNEQGKQLHSINGIHPLKLINYPADAFTGRIVQSDCLPQIQSKVRTQTVLENALVESVKALVLAGHGVAWVPHSIIEKELVEQRLKLVTGLPSAKMKIRVYCLNPERTPEMSNLWRHLSSK</sequence>
<evidence type="ECO:0000313" key="7">
    <source>
        <dbReference type="Proteomes" id="UP001156690"/>
    </source>
</evidence>
<evidence type="ECO:0000259" key="5">
    <source>
        <dbReference type="PROSITE" id="PS50931"/>
    </source>
</evidence>
<dbReference type="Pfam" id="PF00126">
    <property type="entry name" value="HTH_1"/>
    <property type="match status" value="1"/>
</dbReference>
<dbReference type="Gene3D" id="1.10.10.10">
    <property type="entry name" value="Winged helix-like DNA-binding domain superfamily/Winged helix DNA-binding domain"/>
    <property type="match status" value="1"/>
</dbReference>
<comment type="similarity">
    <text evidence="1">Belongs to the LysR transcriptional regulatory family.</text>
</comment>
<comment type="caution">
    <text evidence="6">The sequence shown here is derived from an EMBL/GenBank/DDBJ whole genome shotgun (WGS) entry which is preliminary data.</text>
</comment>
<evidence type="ECO:0000256" key="3">
    <source>
        <dbReference type="ARBA" id="ARBA00023125"/>
    </source>
</evidence>
<dbReference type="GO" id="GO:0003700">
    <property type="term" value="F:DNA-binding transcription factor activity"/>
    <property type="evidence" value="ECO:0007669"/>
    <property type="project" value="InterPro"/>
</dbReference>
<dbReference type="Pfam" id="PF03466">
    <property type="entry name" value="LysR_substrate"/>
    <property type="match status" value="1"/>
</dbReference>
<dbReference type="InterPro" id="IPR036390">
    <property type="entry name" value="WH_DNA-bd_sf"/>
</dbReference>
<dbReference type="GO" id="GO:0000976">
    <property type="term" value="F:transcription cis-regulatory region binding"/>
    <property type="evidence" value="ECO:0007669"/>
    <property type="project" value="TreeGrafter"/>
</dbReference>
<keyword evidence="3" id="KW-0238">DNA-binding</keyword>
<dbReference type="RefSeq" id="WP_224055673.1">
    <property type="nucleotide sequence ID" value="NZ_AP025145.1"/>
</dbReference>
<protein>
    <submittedName>
        <fullName evidence="6">LysR family transcriptional regulator</fullName>
    </submittedName>
</protein>
<name>A0AAV5P0E6_9VIBR</name>
<reference evidence="7" key="1">
    <citation type="journal article" date="2019" name="Int. J. Syst. Evol. Microbiol.">
        <title>The Global Catalogue of Microorganisms (GCM) 10K type strain sequencing project: providing services to taxonomists for standard genome sequencing and annotation.</title>
        <authorList>
            <consortium name="The Broad Institute Genomics Platform"/>
            <consortium name="The Broad Institute Genome Sequencing Center for Infectious Disease"/>
            <person name="Wu L."/>
            <person name="Ma J."/>
        </authorList>
    </citation>
    <scope>NUCLEOTIDE SEQUENCE [LARGE SCALE GENOMIC DNA]</scope>
    <source>
        <strain evidence="7">NBRC 15640</strain>
    </source>
</reference>
<keyword evidence="4" id="KW-0804">Transcription</keyword>
<dbReference type="PANTHER" id="PTHR30126">
    <property type="entry name" value="HTH-TYPE TRANSCRIPTIONAL REGULATOR"/>
    <property type="match status" value="1"/>
</dbReference>
<accession>A0AAV5P0E6</accession>
<dbReference type="SUPFAM" id="SSF46785">
    <property type="entry name" value="Winged helix' DNA-binding domain"/>
    <property type="match status" value="1"/>
</dbReference>
<organism evidence="6 7">
    <name type="scientific">Vibrio penaeicida</name>
    <dbReference type="NCBI Taxonomy" id="104609"/>
    <lineage>
        <taxon>Bacteria</taxon>
        <taxon>Pseudomonadati</taxon>
        <taxon>Pseudomonadota</taxon>
        <taxon>Gammaproteobacteria</taxon>
        <taxon>Vibrionales</taxon>
        <taxon>Vibrionaceae</taxon>
        <taxon>Vibrio</taxon>
    </lineage>
</organism>
<dbReference type="Gene3D" id="3.40.190.10">
    <property type="entry name" value="Periplasmic binding protein-like II"/>
    <property type="match status" value="2"/>
</dbReference>
<dbReference type="InterPro" id="IPR005119">
    <property type="entry name" value="LysR_subst-bd"/>
</dbReference>
<evidence type="ECO:0000313" key="6">
    <source>
        <dbReference type="EMBL" id="GLQ76068.1"/>
    </source>
</evidence>
<keyword evidence="2" id="KW-0805">Transcription regulation</keyword>
<evidence type="ECO:0000256" key="4">
    <source>
        <dbReference type="ARBA" id="ARBA00023163"/>
    </source>
</evidence>
<dbReference type="PROSITE" id="PS50931">
    <property type="entry name" value="HTH_LYSR"/>
    <property type="match status" value="1"/>
</dbReference>
<proteinExistence type="inferred from homology"/>
<feature type="domain" description="HTH lysR-type" evidence="5">
    <location>
        <begin position="1"/>
        <end position="58"/>
    </location>
</feature>
<keyword evidence="7" id="KW-1185">Reference proteome</keyword>
<evidence type="ECO:0000256" key="1">
    <source>
        <dbReference type="ARBA" id="ARBA00009437"/>
    </source>
</evidence>
<gene>
    <name evidence="6" type="ORF">GCM10007932_54310</name>
</gene>
<dbReference type="InterPro" id="IPR000847">
    <property type="entry name" value="LysR_HTH_N"/>
</dbReference>